<dbReference type="Proteomes" id="UP000808146">
    <property type="component" value="Unassembled WGS sequence"/>
</dbReference>
<evidence type="ECO:0000313" key="1">
    <source>
        <dbReference type="EMBL" id="MBK8891578.1"/>
    </source>
</evidence>
<dbReference type="InterPro" id="IPR021250">
    <property type="entry name" value="DUF2789"/>
</dbReference>
<gene>
    <name evidence="1" type="ORF">IPN75_14970</name>
</gene>
<accession>A0A9D7LSU9</accession>
<dbReference type="Pfam" id="PF10982">
    <property type="entry name" value="DUF2789"/>
    <property type="match status" value="1"/>
</dbReference>
<proteinExistence type="predicted"/>
<dbReference type="Gene3D" id="1.10.10.1130">
    <property type="entry name" value="Uncharacterised protein PF10982, DUF2789"/>
    <property type="match status" value="1"/>
</dbReference>
<dbReference type="AlphaFoldDB" id="A0A9D7LSU9"/>
<name>A0A9D7LSU9_9RHOO</name>
<dbReference type="InterPro" id="IPR038086">
    <property type="entry name" value="DUF2789_sf"/>
</dbReference>
<comment type="caution">
    <text evidence="1">The sequence shown here is derived from an EMBL/GenBank/DDBJ whole genome shotgun (WGS) entry which is preliminary data.</text>
</comment>
<dbReference type="EMBL" id="JADKBR010000017">
    <property type="protein sequence ID" value="MBK8891578.1"/>
    <property type="molecule type" value="Genomic_DNA"/>
</dbReference>
<protein>
    <submittedName>
        <fullName evidence="1">DUF2789 domain-containing protein</fullName>
    </submittedName>
</protein>
<evidence type="ECO:0000313" key="2">
    <source>
        <dbReference type="Proteomes" id="UP000808146"/>
    </source>
</evidence>
<sequence length="85" mass="9190">MEQHTHSMSNLFAQLGQASDEAGIARFIAANHPLAGDVRLHEAAFWSASQALFLREAIGDDADWAEIAEALNSELHAPGLTIRHA</sequence>
<organism evidence="1 2">
    <name type="scientific">Candidatus Dechloromonas phosphorivorans</name>
    <dbReference type="NCBI Taxonomy" id="2899244"/>
    <lineage>
        <taxon>Bacteria</taxon>
        <taxon>Pseudomonadati</taxon>
        <taxon>Pseudomonadota</taxon>
        <taxon>Betaproteobacteria</taxon>
        <taxon>Rhodocyclales</taxon>
        <taxon>Azonexaceae</taxon>
        <taxon>Dechloromonas</taxon>
    </lineage>
</organism>
<reference evidence="1" key="1">
    <citation type="submission" date="2020-10" db="EMBL/GenBank/DDBJ databases">
        <title>Connecting structure to function with the recovery of over 1000 high-quality activated sludge metagenome-assembled genomes encoding full-length rRNA genes using long-read sequencing.</title>
        <authorList>
            <person name="Singleton C.M."/>
            <person name="Petriglieri F."/>
            <person name="Kristensen J.M."/>
            <person name="Kirkegaard R.H."/>
            <person name="Michaelsen T.Y."/>
            <person name="Andersen M.H."/>
            <person name="Karst S.M."/>
            <person name="Dueholm M.S."/>
            <person name="Nielsen P.H."/>
            <person name="Albertsen M."/>
        </authorList>
    </citation>
    <scope>NUCLEOTIDE SEQUENCE</scope>
    <source>
        <strain evidence="1">OdNE_18-Q3-R46-58_BAT3C.305</strain>
    </source>
</reference>